<gene>
    <name evidence="2" type="ORF">QJS10_CPA09g01537</name>
</gene>
<sequence length="83" mass="9387">MWWDLAWLGFGSVISTDIFFFTDFDVGPAIVIFYTIVSFSALLSIIFYAEFAFDIHSIGSETFSLHHIIHPLTSKTNIIPPLS</sequence>
<comment type="caution">
    <text evidence="2">The sequence shown here is derived from an EMBL/GenBank/DDBJ whole genome shotgun (WGS) entry which is preliminary data.</text>
</comment>
<dbReference type="AlphaFoldDB" id="A0AAV9E8C4"/>
<reference evidence="2" key="1">
    <citation type="journal article" date="2023" name="Nat. Commun.">
        <title>Diploid and tetraploid genomes of Acorus and the evolution of monocots.</title>
        <authorList>
            <person name="Ma L."/>
            <person name="Liu K.W."/>
            <person name="Li Z."/>
            <person name="Hsiao Y.Y."/>
            <person name="Qi Y."/>
            <person name="Fu T."/>
            <person name="Tang G.D."/>
            <person name="Zhang D."/>
            <person name="Sun W.H."/>
            <person name="Liu D.K."/>
            <person name="Li Y."/>
            <person name="Chen G.Z."/>
            <person name="Liu X.D."/>
            <person name="Liao X.Y."/>
            <person name="Jiang Y.T."/>
            <person name="Yu X."/>
            <person name="Hao Y."/>
            <person name="Huang J."/>
            <person name="Zhao X.W."/>
            <person name="Ke S."/>
            <person name="Chen Y.Y."/>
            <person name="Wu W.L."/>
            <person name="Hsu J.L."/>
            <person name="Lin Y.F."/>
            <person name="Huang M.D."/>
            <person name="Li C.Y."/>
            <person name="Huang L."/>
            <person name="Wang Z.W."/>
            <person name="Zhao X."/>
            <person name="Zhong W.Y."/>
            <person name="Peng D.H."/>
            <person name="Ahmad S."/>
            <person name="Lan S."/>
            <person name="Zhang J.S."/>
            <person name="Tsai W.C."/>
            <person name="Van de Peer Y."/>
            <person name="Liu Z.J."/>
        </authorList>
    </citation>
    <scope>NUCLEOTIDE SEQUENCE</scope>
    <source>
        <strain evidence="2">CP</strain>
    </source>
</reference>
<feature type="transmembrane region" description="Helical" evidence="1">
    <location>
        <begin position="29"/>
        <end position="49"/>
    </location>
</feature>
<evidence type="ECO:0000256" key="1">
    <source>
        <dbReference type="SAM" id="Phobius"/>
    </source>
</evidence>
<evidence type="ECO:0000313" key="2">
    <source>
        <dbReference type="EMBL" id="KAK1309243.1"/>
    </source>
</evidence>
<keyword evidence="3" id="KW-1185">Reference proteome</keyword>
<accession>A0AAV9E8C4</accession>
<keyword evidence="1" id="KW-0472">Membrane</keyword>
<keyword evidence="1" id="KW-1133">Transmembrane helix</keyword>
<evidence type="ECO:0000313" key="3">
    <source>
        <dbReference type="Proteomes" id="UP001180020"/>
    </source>
</evidence>
<reference evidence="2" key="2">
    <citation type="submission" date="2023-06" db="EMBL/GenBank/DDBJ databases">
        <authorList>
            <person name="Ma L."/>
            <person name="Liu K.-W."/>
            <person name="Li Z."/>
            <person name="Hsiao Y.-Y."/>
            <person name="Qi Y."/>
            <person name="Fu T."/>
            <person name="Tang G."/>
            <person name="Zhang D."/>
            <person name="Sun W.-H."/>
            <person name="Liu D.-K."/>
            <person name="Li Y."/>
            <person name="Chen G.-Z."/>
            <person name="Liu X.-D."/>
            <person name="Liao X.-Y."/>
            <person name="Jiang Y.-T."/>
            <person name="Yu X."/>
            <person name="Hao Y."/>
            <person name="Huang J."/>
            <person name="Zhao X.-W."/>
            <person name="Ke S."/>
            <person name="Chen Y.-Y."/>
            <person name="Wu W.-L."/>
            <person name="Hsu J.-L."/>
            <person name="Lin Y.-F."/>
            <person name="Huang M.-D."/>
            <person name="Li C.-Y."/>
            <person name="Huang L."/>
            <person name="Wang Z.-W."/>
            <person name="Zhao X."/>
            <person name="Zhong W.-Y."/>
            <person name="Peng D.-H."/>
            <person name="Ahmad S."/>
            <person name="Lan S."/>
            <person name="Zhang J.-S."/>
            <person name="Tsai W.-C."/>
            <person name="Van De Peer Y."/>
            <person name="Liu Z.-J."/>
        </authorList>
    </citation>
    <scope>NUCLEOTIDE SEQUENCE</scope>
    <source>
        <strain evidence="2">CP</strain>
        <tissue evidence="2">Leaves</tissue>
    </source>
</reference>
<dbReference type="Proteomes" id="UP001180020">
    <property type="component" value="Unassembled WGS sequence"/>
</dbReference>
<dbReference type="EMBL" id="JAUJYO010000009">
    <property type="protein sequence ID" value="KAK1309243.1"/>
    <property type="molecule type" value="Genomic_DNA"/>
</dbReference>
<proteinExistence type="predicted"/>
<organism evidence="2 3">
    <name type="scientific">Acorus calamus</name>
    <name type="common">Sweet flag</name>
    <dbReference type="NCBI Taxonomy" id="4465"/>
    <lineage>
        <taxon>Eukaryota</taxon>
        <taxon>Viridiplantae</taxon>
        <taxon>Streptophyta</taxon>
        <taxon>Embryophyta</taxon>
        <taxon>Tracheophyta</taxon>
        <taxon>Spermatophyta</taxon>
        <taxon>Magnoliopsida</taxon>
        <taxon>Liliopsida</taxon>
        <taxon>Acoraceae</taxon>
        <taxon>Acorus</taxon>
    </lineage>
</organism>
<name>A0AAV9E8C4_ACOCL</name>
<keyword evidence="1" id="KW-0812">Transmembrane</keyword>
<protein>
    <submittedName>
        <fullName evidence="2">Uncharacterized protein</fullName>
    </submittedName>
</protein>